<keyword evidence="2" id="KW-1185">Reference proteome</keyword>
<dbReference type="Gene3D" id="3.40.50.150">
    <property type="entry name" value="Vaccinia Virus protein VP39"/>
    <property type="match status" value="1"/>
</dbReference>
<sequence>MSGAAAAEEEDQFESVQDVIELDPAIQYRYENGRRYHAYKEGKYVFPNDETEQERLDILHHIYVLLYKNKLHLAPVEEPQRILDIGTGTGIWAIDVAEKYPNAEVIGTDLSPIQPSWVPPNVQFQIDDAEADWTFARNSFDLIHIRHLNGAIKDWPKLIREAYRCTKPGGWIELAEYEFFLHSDDDSLPKSSSIYKYYDLCNQAATKLGREFKIAANLKPILVEAGFESAHHQVMKVPFGTWPADKLQKEMGAFLYMTADEGFTAFGMALLTRVMDMEVDEVNALIALAKVDAKSRKIHSYSRQHIYYAQKPMCSDDDED</sequence>
<gene>
    <name evidence="1" type="ORF">P167DRAFT_554738</name>
</gene>
<organism evidence="1 2">
    <name type="scientific">Morchella conica CCBAS932</name>
    <dbReference type="NCBI Taxonomy" id="1392247"/>
    <lineage>
        <taxon>Eukaryota</taxon>
        <taxon>Fungi</taxon>
        <taxon>Dikarya</taxon>
        <taxon>Ascomycota</taxon>
        <taxon>Pezizomycotina</taxon>
        <taxon>Pezizomycetes</taxon>
        <taxon>Pezizales</taxon>
        <taxon>Morchellaceae</taxon>
        <taxon>Morchella</taxon>
    </lineage>
</organism>
<name>A0A3N4KVN3_9PEZI</name>
<dbReference type="PANTHER" id="PTHR43591:SF24">
    <property type="entry name" value="2-METHOXY-6-POLYPRENYL-1,4-BENZOQUINOL METHYLASE, MITOCHONDRIAL"/>
    <property type="match status" value="1"/>
</dbReference>
<accession>A0A3N4KVN3</accession>
<keyword evidence="1" id="KW-0808">Transferase</keyword>
<keyword evidence="1" id="KW-0489">Methyltransferase</keyword>
<dbReference type="AlphaFoldDB" id="A0A3N4KVN3"/>
<dbReference type="Proteomes" id="UP000277580">
    <property type="component" value="Unassembled WGS sequence"/>
</dbReference>
<reference evidence="1 2" key="1">
    <citation type="journal article" date="2018" name="Nat. Ecol. Evol.">
        <title>Pezizomycetes genomes reveal the molecular basis of ectomycorrhizal truffle lifestyle.</title>
        <authorList>
            <person name="Murat C."/>
            <person name="Payen T."/>
            <person name="Noel B."/>
            <person name="Kuo A."/>
            <person name="Morin E."/>
            <person name="Chen J."/>
            <person name="Kohler A."/>
            <person name="Krizsan K."/>
            <person name="Balestrini R."/>
            <person name="Da Silva C."/>
            <person name="Montanini B."/>
            <person name="Hainaut M."/>
            <person name="Levati E."/>
            <person name="Barry K.W."/>
            <person name="Belfiori B."/>
            <person name="Cichocki N."/>
            <person name="Clum A."/>
            <person name="Dockter R.B."/>
            <person name="Fauchery L."/>
            <person name="Guy J."/>
            <person name="Iotti M."/>
            <person name="Le Tacon F."/>
            <person name="Lindquist E.A."/>
            <person name="Lipzen A."/>
            <person name="Malagnac F."/>
            <person name="Mello A."/>
            <person name="Molinier V."/>
            <person name="Miyauchi S."/>
            <person name="Poulain J."/>
            <person name="Riccioni C."/>
            <person name="Rubini A."/>
            <person name="Sitrit Y."/>
            <person name="Splivallo R."/>
            <person name="Traeger S."/>
            <person name="Wang M."/>
            <person name="Zifcakova L."/>
            <person name="Wipf D."/>
            <person name="Zambonelli A."/>
            <person name="Paolocci F."/>
            <person name="Nowrousian M."/>
            <person name="Ottonello S."/>
            <person name="Baldrian P."/>
            <person name="Spatafora J.W."/>
            <person name="Henrissat B."/>
            <person name="Nagy L.G."/>
            <person name="Aury J.M."/>
            <person name="Wincker P."/>
            <person name="Grigoriev I.V."/>
            <person name="Bonfante P."/>
            <person name="Martin F.M."/>
        </authorList>
    </citation>
    <scope>NUCLEOTIDE SEQUENCE [LARGE SCALE GENOMIC DNA]</scope>
    <source>
        <strain evidence="1 2">CCBAS932</strain>
    </source>
</reference>
<dbReference type="EMBL" id="ML119148">
    <property type="protein sequence ID" value="RPB09845.1"/>
    <property type="molecule type" value="Genomic_DNA"/>
</dbReference>
<dbReference type="STRING" id="1392247.A0A3N4KVN3"/>
<protein>
    <submittedName>
        <fullName evidence="1">S-adenosyl-L-methionine-dependent methyltransferase</fullName>
    </submittedName>
</protein>
<dbReference type="GO" id="GO:0008168">
    <property type="term" value="F:methyltransferase activity"/>
    <property type="evidence" value="ECO:0007669"/>
    <property type="project" value="UniProtKB-KW"/>
</dbReference>
<dbReference type="InterPro" id="IPR029063">
    <property type="entry name" value="SAM-dependent_MTases_sf"/>
</dbReference>
<dbReference type="SUPFAM" id="SSF53335">
    <property type="entry name" value="S-adenosyl-L-methionine-dependent methyltransferases"/>
    <property type="match status" value="1"/>
</dbReference>
<proteinExistence type="predicted"/>
<dbReference type="PANTHER" id="PTHR43591">
    <property type="entry name" value="METHYLTRANSFERASE"/>
    <property type="match status" value="1"/>
</dbReference>
<evidence type="ECO:0000313" key="2">
    <source>
        <dbReference type="Proteomes" id="UP000277580"/>
    </source>
</evidence>
<dbReference type="Pfam" id="PF13489">
    <property type="entry name" value="Methyltransf_23"/>
    <property type="match status" value="1"/>
</dbReference>
<evidence type="ECO:0000313" key="1">
    <source>
        <dbReference type="EMBL" id="RPB09845.1"/>
    </source>
</evidence>
<dbReference type="InParanoid" id="A0A3N4KVN3"/>
<dbReference type="CDD" id="cd02440">
    <property type="entry name" value="AdoMet_MTases"/>
    <property type="match status" value="1"/>
</dbReference>
<dbReference type="GO" id="GO:0032259">
    <property type="term" value="P:methylation"/>
    <property type="evidence" value="ECO:0007669"/>
    <property type="project" value="UniProtKB-KW"/>
</dbReference>
<dbReference type="OrthoDB" id="2013972at2759"/>